<evidence type="ECO:0000313" key="3">
    <source>
        <dbReference type="Proteomes" id="UP000807504"/>
    </source>
</evidence>
<dbReference type="AlphaFoldDB" id="A0A8T0FN12"/>
<name>A0A8T0FN12_ARGBR</name>
<organism evidence="2 3">
    <name type="scientific">Argiope bruennichi</name>
    <name type="common">Wasp spider</name>
    <name type="synonym">Aranea bruennichi</name>
    <dbReference type="NCBI Taxonomy" id="94029"/>
    <lineage>
        <taxon>Eukaryota</taxon>
        <taxon>Metazoa</taxon>
        <taxon>Ecdysozoa</taxon>
        <taxon>Arthropoda</taxon>
        <taxon>Chelicerata</taxon>
        <taxon>Arachnida</taxon>
        <taxon>Araneae</taxon>
        <taxon>Araneomorphae</taxon>
        <taxon>Entelegynae</taxon>
        <taxon>Araneoidea</taxon>
        <taxon>Araneidae</taxon>
        <taxon>Argiope</taxon>
    </lineage>
</organism>
<reference evidence="2" key="1">
    <citation type="journal article" date="2020" name="bioRxiv">
        <title>Chromosome-level reference genome of the European wasp spider Argiope bruennichi: a resource for studies on range expansion and evolutionary adaptation.</title>
        <authorList>
            <person name="Sheffer M.M."/>
            <person name="Hoppe A."/>
            <person name="Krehenwinkel H."/>
            <person name="Uhl G."/>
            <person name="Kuss A.W."/>
            <person name="Jensen L."/>
            <person name="Jensen C."/>
            <person name="Gillespie R.G."/>
            <person name="Hoff K.J."/>
            <person name="Prost S."/>
        </authorList>
    </citation>
    <scope>NUCLEOTIDE SEQUENCE</scope>
</reference>
<gene>
    <name evidence="2" type="ORF">HNY73_004043</name>
</gene>
<protein>
    <submittedName>
        <fullName evidence="2">Uncharacterized protein</fullName>
    </submittedName>
</protein>
<reference evidence="2" key="2">
    <citation type="submission" date="2020-06" db="EMBL/GenBank/DDBJ databases">
        <authorList>
            <person name="Sheffer M."/>
        </authorList>
    </citation>
    <scope>NUCLEOTIDE SEQUENCE</scope>
</reference>
<comment type="caution">
    <text evidence="2">The sequence shown here is derived from an EMBL/GenBank/DDBJ whole genome shotgun (WGS) entry which is preliminary data.</text>
</comment>
<sequence length="144" mass="17470">MRRDIDIFRFTGAGTDVNLCRRNWNYISEKFGTFRILSFRSTSRTIENSEKTDRKPNRHQRSQGESSIPIGQQSELTSRVSLLLFKETFIQILRCVWFHRIEWDHLLPKYHIELRFWFVCEFRRNLVFTLNASGLFFWSLLRFI</sequence>
<dbReference type="EMBL" id="JABXBU010000003">
    <property type="protein sequence ID" value="KAF8792451.1"/>
    <property type="molecule type" value="Genomic_DNA"/>
</dbReference>
<keyword evidence="3" id="KW-1185">Reference proteome</keyword>
<accession>A0A8T0FN12</accession>
<proteinExistence type="predicted"/>
<evidence type="ECO:0000256" key="1">
    <source>
        <dbReference type="SAM" id="MobiDB-lite"/>
    </source>
</evidence>
<feature type="region of interest" description="Disordered" evidence="1">
    <location>
        <begin position="47"/>
        <end position="68"/>
    </location>
</feature>
<evidence type="ECO:0000313" key="2">
    <source>
        <dbReference type="EMBL" id="KAF8792451.1"/>
    </source>
</evidence>
<dbReference type="Proteomes" id="UP000807504">
    <property type="component" value="Unassembled WGS sequence"/>
</dbReference>